<dbReference type="InterPro" id="IPR012919">
    <property type="entry name" value="SUN_dom"/>
</dbReference>
<feature type="non-terminal residue" evidence="6">
    <location>
        <position position="1"/>
    </location>
</feature>
<dbReference type="PANTHER" id="PTHR12911:SF24">
    <property type="entry name" value="SUN DOMAIN-CONTAINING PROTEIN 3"/>
    <property type="match status" value="1"/>
</dbReference>
<keyword evidence="7" id="KW-1185">Reference proteome</keyword>
<evidence type="ECO:0000259" key="5">
    <source>
        <dbReference type="PROSITE" id="PS51469"/>
    </source>
</evidence>
<reference evidence="6 7" key="1">
    <citation type="submission" date="2019-09" db="EMBL/GenBank/DDBJ databases">
        <title>Bird 10,000 Genomes (B10K) Project - Family phase.</title>
        <authorList>
            <person name="Zhang G."/>
        </authorList>
    </citation>
    <scope>NUCLEOTIDE SEQUENCE [LARGE SCALE GENOMIC DNA]</scope>
    <source>
        <strain evidence="6">B10K-MSB-42743</strain>
        <tissue evidence="6">Heart</tissue>
    </source>
</reference>
<keyword evidence="3" id="KW-1133">Transmembrane helix</keyword>
<feature type="non-terminal residue" evidence="6">
    <location>
        <position position="107"/>
    </location>
</feature>
<feature type="domain" description="SUN" evidence="5">
    <location>
        <begin position="1"/>
        <end position="107"/>
    </location>
</feature>
<evidence type="ECO:0000256" key="4">
    <source>
        <dbReference type="ARBA" id="ARBA00023136"/>
    </source>
</evidence>
<dbReference type="OrthoDB" id="342281at2759"/>
<dbReference type="GO" id="GO:0034993">
    <property type="term" value="C:meiotic nuclear membrane microtubule tethering complex"/>
    <property type="evidence" value="ECO:0007669"/>
    <property type="project" value="TreeGrafter"/>
</dbReference>
<gene>
    <name evidence="6" type="primary">Sun3_2</name>
    <name evidence="6" type="ORF">CRYSOU_R02501</name>
</gene>
<dbReference type="GO" id="GO:0005637">
    <property type="term" value="C:nuclear inner membrane"/>
    <property type="evidence" value="ECO:0007669"/>
    <property type="project" value="UniProtKB-SubCell"/>
</dbReference>
<evidence type="ECO:0000313" key="6">
    <source>
        <dbReference type="EMBL" id="NWI14943.1"/>
    </source>
</evidence>
<dbReference type="Pfam" id="PF07738">
    <property type="entry name" value="Sad1_UNC"/>
    <property type="match status" value="1"/>
</dbReference>
<accession>A0A7K4KEZ9</accession>
<dbReference type="GO" id="GO:0043495">
    <property type="term" value="F:protein-membrane adaptor activity"/>
    <property type="evidence" value="ECO:0007669"/>
    <property type="project" value="TreeGrafter"/>
</dbReference>
<protein>
    <submittedName>
        <fullName evidence="6">SUN3 protein</fullName>
    </submittedName>
</protein>
<sequence>TNLVFYFQPDVTPGQCWAFRGSQGQVVIRLPAPIQPTAVTVQHIYKDVSPSGSVSSAPRDFTVSGVQEEGDEETLLGAFTYDVEKEAIQTFPLKVEEARVGKGRAER</sequence>
<name>A0A7K4KEZ9_9AVES</name>
<keyword evidence="2" id="KW-0812">Transmembrane</keyword>
<organism evidence="6 7">
    <name type="scientific">Crypturellus soui</name>
    <dbReference type="NCBI Taxonomy" id="458187"/>
    <lineage>
        <taxon>Eukaryota</taxon>
        <taxon>Metazoa</taxon>
        <taxon>Chordata</taxon>
        <taxon>Craniata</taxon>
        <taxon>Vertebrata</taxon>
        <taxon>Euteleostomi</taxon>
        <taxon>Archelosauria</taxon>
        <taxon>Archosauria</taxon>
        <taxon>Dinosauria</taxon>
        <taxon>Saurischia</taxon>
        <taxon>Theropoda</taxon>
        <taxon>Coelurosauria</taxon>
        <taxon>Aves</taxon>
        <taxon>Palaeognathae</taxon>
        <taxon>Tinamiformes</taxon>
        <taxon>Tinamidae</taxon>
        <taxon>Crypturellus</taxon>
    </lineage>
</organism>
<evidence type="ECO:0000313" key="7">
    <source>
        <dbReference type="Proteomes" id="UP000545332"/>
    </source>
</evidence>
<evidence type="ECO:0000256" key="3">
    <source>
        <dbReference type="ARBA" id="ARBA00022989"/>
    </source>
</evidence>
<evidence type="ECO:0000256" key="2">
    <source>
        <dbReference type="ARBA" id="ARBA00022692"/>
    </source>
</evidence>
<dbReference type="PROSITE" id="PS51469">
    <property type="entry name" value="SUN"/>
    <property type="match status" value="1"/>
</dbReference>
<dbReference type="Proteomes" id="UP000545332">
    <property type="component" value="Unassembled WGS sequence"/>
</dbReference>
<dbReference type="AlphaFoldDB" id="A0A7K4KEZ9"/>
<proteinExistence type="predicted"/>
<comment type="subcellular location">
    <subcellularLocation>
        <location evidence="1">Nucleus inner membrane</location>
    </subcellularLocation>
</comment>
<keyword evidence="4" id="KW-0472">Membrane</keyword>
<dbReference type="EMBL" id="VWPX01010482">
    <property type="protein sequence ID" value="NWI14943.1"/>
    <property type="molecule type" value="Genomic_DNA"/>
</dbReference>
<dbReference type="Gene3D" id="2.60.120.260">
    <property type="entry name" value="Galactose-binding domain-like"/>
    <property type="match status" value="1"/>
</dbReference>
<dbReference type="PANTHER" id="PTHR12911">
    <property type="entry name" value="SAD1/UNC-84-LIKE PROTEIN-RELATED"/>
    <property type="match status" value="1"/>
</dbReference>
<evidence type="ECO:0000256" key="1">
    <source>
        <dbReference type="ARBA" id="ARBA00004540"/>
    </source>
</evidence>
<dbReference type="InterPro" id="IPR045119">
    <property type="entry name" value="SUN1-5"/>
</dbReference>
<comment type="caution">
    <text evidence="6">The sequence shown here is derived from an EMBL/GenBank/DDBJ whole genome shotgun (WGS) entry which is preliminary data.</text>
</comment>